<dbReference type="EMBL" id="MU003527">
    <property type="protein sequence ID" value="KAF2465956.1"/>
    <property type="molecule type" value="Genomic_DNA"/>
</dbReference>
<accession>A0ACB6QGD8</accession>
<comment type="caution">
    <text evidence="1">The sequence shown here is derived from an EMBL/GenBank/DDBJ whole genome shotgun (WGS) entry which is preliminary data.</text>
</comment>
<evidence type="ECO:0000313" key="1">
    <source>
        <dbReference type="EMBL" id="KAF2465956.1"/>
    </source>
</evidence>
<protein>
    <submittedName>
        <fullName evidence="1">Uncharacterized protein</fullName>
    </submittedName>
</protein>
<keyword evidence="2" id="KW-1185">Reference proteome</keyword>
<reference evidence="1" key="1">
    <citation type="journal article" date="2020" name="Stud. Mycol.">
        <title>101 Dothideomycetes genomes: a test case for predicting lifestyles and emergence of pathogens.</title>
        <authorList>
            <person name="Haridas S."/>
            <person name="Albert R."/>
            <person name="Binder M."/>
            <person name="Bloem J."/>
            <person name="Labutti K."/>
            <person name="Salamov A."/>
            <person name="Andreopoulos B."/>
            <person name="Baker S."/>
            <person name="Barry K."/>
            <person name="Bills G."/>
            <person name="Bluhm B."/>
            <person name="Cannon C."/>
            <person name="Castanera R."/>
            <person name="Culley D."/>
            <person name="Daum C."/>
            <person name="Ezra D."/>
            <person name="Gonzalez J."/>
            <person name="Henrissat B."/>
            <person name="Kuo A."/>
            <person name="Liang C."/>
            <person name="Lipzen A."/>
            <person name="Lutzoni F."/>
            <person name="Magnuson J."/>
            <person name="Mondo S."/>
            <person name="Nolan M."/>
            <person name="Ohm R."/>
            <person name="Pangilinan J."/>
            <person name="Park H.-J."/>
            <person name="Ramirez L."/>
            <person name="Alfaro M."/>
            <person name="Sun H."/>
            <person name="Tritt A."/>
            <person name="Yoshinaga Y."/>
            <person name="Zwiers L.-H."/>
            <person name="Turgeon B."/>
            <person name="Goodwin S."/>
            <person name="Spatafora J."/>
            <person name="Crous P."/>
            <person name="Grigoriev I."/>
        </authorList>
    </citation>
    <scope>NUCLEOTIDE SEQUENCE</scope>
    <source>
        <strain evidence="1">ATCC 200398</strain>
    </source>
</reference>
<organism evidence="1 2">
    <name type="scientific">Lindgomyces ingoldianus</name>
    <dbReference type="NCBI Taxonomy" id="673940"/>
    <lineage>
        <taxon>Eukaryota</taxon>
        <taxon>Fungi</taxon>
        <taxon>Dikarya</taxon>
        <taxon>Ascomycota</taxon>
        <taxon>Pezizomycotina</taxon>
        <taxon>Dothideomycetes</taxon>
        <taxon>Pleosporomycetidae</taxon>
        <taxon>Pleosporales</taxon>
        <taxon>Lindgomycetaceae</taxon>
        <taxon>Lindgomyces</taxon>
    </lineage>
</organism>
<gene>
    <name evidence="1" type="ORF">BDR25DRAFT_81533</name>
</gene>
<sequence>MPPKRDIRDFFKPASQPSRPPYPPTSPPQTDGNAPRVWPSARSTFRHGNVSARSSPTSPTSTHIGTKQSWIITDTTPRATMTTCPPSTSQSSTNSSGSKRIVLNGEQMVQNSDSDTDSDSLEEIDFGLKKKSPPRKIILDDFKANGKTRGGPTLRSGPFSRTQKNALRRPSDRPAKFSKSSLNHLAAKAQQFSEIERDIAENKADMEKPVEQDPTLDLVISEEVLAGVVTDQEGGDKAKRLYLAMQRTNALDHNHVFHFFSDKFDPSSVKPSDFPSECLPNQHWATNFEGSGICPRMFQHPLNFLDAASDQAFLSGYAQQIFQFQELPEELASWMIEQICLGRSDMLSNRYIQLLEADSRHLQAIFTRDGLDFIFNCLGADTQCLNSLQGIVPSREPPDAAKRPLPPALKWVIHLLERAAKSVPPTSRSDVLYLLFHVCFDDSVMSNAEVLHSVQSTIEKIICVIPPDELTPVLNDFLPSLLPRITHPILQNNLVQSLPANTPLTAHLQRHLALAFFIQPKQLNVPLSDPSVPFLIRSHIQNSPDYVFTKKTDYKTLAARLSLLDVAIGPGPMTVPYVPIINPTPPPGPSTTASTSASTPIYLSPEEIAFNKQVDRLAQQVKLLSNNIVETGALSDMARLDAKDASERLYHRLDHAVRTRGRNGGNPFEDEGKVKFQTPMNKWFVKTAASRAASVSGEANSVKSEAVSVSGEDCGIKSEMTSVNGPEGI</sequence>
<proteinExistence type="predicted"/>
<name>A0ACB6QGD8_9PLEO</name>
<dbReference type="Proteomes" id="UP000799755">
    <property type="component" value="Unassembled WGS sequence"/>
</dbReference>
<evidence type="ECO:0000313" key="2">
    <source>
        <dbReference type="Proteomes" id="UP000799755"/>
    </source>
</evidence>